<dbReference type="Proteomes" id="UP000555546">
    <property type="component" value="Unassembled WGS sequence"/>
</dbReference>
<dbReference type="Gene3D" id="3.40.50.300">
    <property type="entry name" value="P-loop containing nucleotide triphosphate hydrolases"/>
    <property type="match status" value="1"/>
</dbReference>
<evidence type="ECO:0000313" key="3">
    <source>
        <dbReference type="Proteomes" id="UP000555546"/>
    </source>
</evidence>
<dbReference type="SUPFAM" id="SSF46955">
    <property type="entry name" value="Putative DNA-binding domain"/>
    <property type="match status" value="1"/>
</dbReference>
<proteinExistence type="predicted"/>
<reference evidence="2 3" key="1">
    <citation type="submission" date="2020-08" db="EMBL/GenBank/DDBJ databases">
        <title>Genomic Encyclopedia of Type Strains, Phase IV (KMG-IV): sequencing the most valuable type-strain genomes for metagenomic binning, comparative biology and taxonomic classification.</title>
        <authorList>
            <person name="Goeker M."/>
        </authorList>
    </citation>
    <scope>NUCLEOTIDE SEQUENCE [LARGE SCALE GENOMIC DNA]</scope>
    <source>
        <strain evidence="2 3">DSM 26944</strain>
    </source>
</reference>
<dbReference type="InterPro" id="IPR027417">
    <property type="entry name" value="P-loop_NTPase"/>
</dbReference>
<dbReference type="InterPro" id="IPR050678">
    <property type="entry name" value="DNA_Partitioning_ATPase"/>
</dbReference>
<dbReference type="PANTHER" id="PTHR13696">
    <property type="entry name" value="P-LOOP CONTAINING NUCLEOSIDE TRIPHOSPHATE HYDROLASE"/>
    <property type="match status" value="1"/>
</dbReference>
<dbReference type="CDD" id="cd02042">
    <property type="entry name" value="ParAB_family"/>
    <property type="match status" value="1"/>
</dbReference>
<dbReference type="AlphaFoldDB" id="A0A7W9B1F4"/>
<protein>
    <submittedName>
        <fullName evidence="2">Chromosome partitioning protein</fullName>
    </submittedName>
</protein>
<evidence type="ECO:0000259" key="1">
    <source>
        <dbReference type="Pfam" id="PF13614"/>
    </source>
</evidence>
<gene>
    <name evidence="2" type="ORF">FHS76_004396</name>
</gene>
<dbReference type="EMBL" id="JACIJG010000032">
    <property type="protein sequence ID" value="MBB5704478.1"/>
    <property type="molecule type" value="Genomic_DNA"/>
</dbReference>
<organism evidence="2 3">
    <name type="scientific">Brucella daejeonensis</name>
    <dbReference type="NCBI Taxonomy" id="659015"/>
    <lineage>
        <taxon>Bacteria</taxon>
        <taxon>Pseudomonadati</taxon>
        <taxon>Pseudomonadota</taxon>
        <taxon>Alphaproteobacteria</taxon>
        <taxon>Hyphomicrobiales</taxon>
        <taxon>Brucellaceae</taxon>
        <taxon>Brucella/Ochrobactrum group</taxon>
        <taxon>Brucella</taxon>
    </lineage>
</organism>
<comment type="caution">
    <text evidence="2">The sequence shown here is derived from an EMBL/GenBank/DDBJ whole genome shotgun (WGS) entry which is preliminary data.</text>
</comment>
<dbReference type="Pfam" id="PF13614">
    <property type="entry name" value="AAA_31"/>
    <property type="match status" value="1"/>
</dbReference>
<dbReference type="InterPro" id="IPR009061">
    <property type="entry name" value="DNA-bd_dom_put_sf"/>
</dbReference>
<sequence length="400" mass="44782">MFQLNEDKIVNRHLSSLQFMQDFSGKLESALQNLSIAQYPPDARREMRKFSSTEVATLLDVSEAYIRQVVQKDIGPTPEVTSNGRRFYTLEQVLELRMMLASKGRKKWMNPRRAGDEACHVIAVTNFKGGSSKTSTTIHLAHYLALKGYRVLAVDLDPQASLTSLHGTLPNFDPRVDDTLYAAIQFENPRPTKELIHQTHIPGLDVICAGLELTEFETAVALQMRKSGTNFLLRVSQALDQVSDDYDVILMDSAPSLNFLTLASLTAATGVIIPVPAHMLDVDATGKFLELAASYMQVLNDAGAEVDWDFAKFIITKFEANDHPQANMTALMRQVFGEDLLLNMVMKSTAVADALTWKQSLYEVQRSRFSAPKTYDRAMESLNAVNNEIEKLLWSAWGRE</sequence>
<dbReference type="SUPFAM" id="SSF52540">
    <property type="entry name" value="P-loop containing nucleoside triphosphate hydrolases"/>
    <property type="match status" value="1"/>
</dbReference>
<evidence type="ECO:0000313" key="2">
    <source>
        <dbReference type="EMBL" id="MBB5704478.1"/>
    </source>
</evidence>
<keyword evidence="3" id="KW-1185">Reference proteome</keyword>
<dbReference type="InterPro" id="IPR025669">
    <property type="entry name" value="AAA_dom"/>
</dbReference>
<dbReference type="NCBIfam" id="TIGR03453">
    <property type="entry name" value="partition_RepA"/>
    <property type="match status" value="1"/>
</dbReference>
<dbReference type="PANTHER" id="PTHR13696:SF52">
    <property type="entry name" value="PARA FAMILY PROTEIN CT_582"/>
    <property type="match status" value="1"/>
</dbReference>
<dbReference type="InterPro" id="IPR017818">
    <property type="entry name" value="Plasmid_partition_RepA"/>
</dbReference>
<feature type="domain" description="AAA" evidence="1">
    <location>
        <begin position="120"/>
        <end position="290"/>
    </location>
</feature>
<accession>A0A7W9B1F4</accession>
<name>A0A7W9B1F4_9HYPH</name>